<accession>A0A2T7PKB3</accession>
<evidence type="ECO:0000256" key="7">
    <source>
        <dbReference type="ARBA" id="ARBA00023304"/>
    </source>
</evidence>
<dbReference type="InterPro" id="IPR005786">
    <property type="entry name" value="B_amino_transII"/>
</dbReference>
<comment type="caution">
    <text evidence="12">The sequence shown here is derived from an EMBL/GenBank/DDBJ whole genome shotgun (WGS) entry which is preliminary data.</text>
</comment>
<feature type="modified residue" description="N6-(pyridoxal phosphate)lysine" evidence="8">
    <location>
        <position position="229"/>
    </location>
</feature>
<dbReference type="GO" id="GO:0009099">
    <property type="term" value="P:L-valine biosynthetic process"/>
    <property type="evidence" value="ECO:0007669"/>
    <property type="project" value="TreeGrafter"/>
</dbReference>
<dbReference type="FunFam" id="3.20.10.10:FF:000004">
    <property type="entry name" value="Branched-chain-amino-acid aminotransferase"/>
    <property type="match status" value="1"/>
</dbReference>
<evidence type="ECO:0000256" key="11">
    <source>
        <dbReference type="RuleBase" id="RU004517"/>
    </source>
</evidence>
<evidence type="ECO:0000313" key="12">
    <source>
        <dbReference type="EMBL" id="PVD33848.1"/>
    </source>
</evidence>
<comment type="similarity">
    <text evidence="2 9">Belongs to the class-IV pyridoxal-phosphate-dependent aminotransferase family.</text>
</comment>
<gene>
    <name evidence="12" type="ORF">C0Q70_05109</name>
</gene>
<dbReference type="NCBIfam" id="NF009897">
    <property type="entry name" value="PRK13357.1"/>
    <property type="match status" value="1"/>
</dbReference>
<protein>
    <recommendedName>
        <fullName evidence="11">Branched-chain-amino-acid aminotransferase</fullName>
        <ecNumber evidence="11">2.6.1.42</ecNumber>
    </recommendedName>
</protein>
<keyword evidence="7 11" id="KW-0100">Branched-chain amino acid biosynthesis</keyword>
<dbReference type="OMA" id="ICTDHMV"/>
<dbReference type="FunFam" id="3.30.470.10:FF:000002">
    <property type="entry name" value="Branched-chain-amino-acid aminotransferase"/>
    <property type="match status" value="1"/>
</dbReference>
<evidence type="ECO:0000256" key="10">
    <source>
        <dbReference type="RuleBase" id="RU004516"/>
    </source>
</evidence>
<dbReference type="CDD" id="cd01557">
    <property type="entry name" value="BCAT_beta_family"/>
    <property type="match status" value="1"/>
</dbReference>
<evidence type="ECO:0000256" key="5">
    <source>
        <dbReference type="ARBA" id="ARBA00022679"/>
    </source>
</evidence>
<dbReference type="GO" id="GO:0009098">
    <property type="term" value="P:L-leucine biosynthetic process"/>
    <property type="evidence" value="ECO:0007669"/>
    <property type="project" value="TreeGrafter"/>
</dbReference>
<dbReference type="NCBIfam" id="TIGR01123">
    <property type="entry name" value="ilvE_II"/>
    <property type="match status" value="1"/>
</dbReference>
<keyword evidence="5 11" id="KW-0808">Transferase</keyword>
<comment type="catalytic activity">
    <reaction evidence="11">
        <text>L-leucine + 2-oxoglutarate = 4-methyl-2-oxopentanoate + L-glutamate</text>
        <dbReference type="Rhea" id="RHEA:18321"/>
        <dbReference type="ChEBI" id="CHEBI:16810"/>
        <dbReference type="ChEBI" id="CHEBI:17865"/>
        <dbReference type="ChEBI" id="CHEBI:29985"/>
        <dbReference type="ChEBI" id="CHEBI:57427"/>
        <dbReference type="EC" id="2.6.1.42"/>
    </reaction>
</comment>
<dbReference type="InterPro" id="IPR036038">
    <property type="entry name" value="Aminotransferase-like"/>
</dbReference>
<dbReference type="InterPro" id="IPR043132">
    <property type="entry name" value="BCAT-like_C"/>
</dbReference>
<dbReference type="SUPFAM" id="SSF56752">
    <property type="entry name" value="D-aminoacid aminotransferase-like PLP-dependent enzymes"/>
    <property type="match status" value="1"/>
</dbReference>
<dbReference type="GO" id="GO:0005739">
    <property type="term" value="C:mitochondrion"/>
    <property type="evidence" value="ECO:0007669"/>
    <property type="project" value="TreeGrafter"/>
</dbReference>
<dbReference type="Gene3D" id="3.30.470.10">
    <property type="match status" value="1"/>
</dbReference>
<dbReference type="GO" id="GO:0052654">
    <property type="term" value="F:L-leucine-2-oxoglutarate transaminase activity"/>
    <property type="evidence" value="ECO:0007669"/>
    <property type="project" value="RHEA"/>
</dbReference>
<dbReference type="OrthoDB" id="1732691at2759"/>
<name>A0A2T7PKB3_POMCA</name>
<evidence type="ECO:0000313" key="13">
    <source>
        <dbReference type="Proteomes" id="UP000245119"/>
    </source>
</evidence>
<dbReference type="STRING" id="400727.A0A2T7PKB3"/>
<comment type="catalytic activity">
    <reaction evidence="11">
        <text>L-valine + 2-oxoglutarate = 3-methyl-2-oxobutanoate + L-glutamate</text>
        <dbReference type="Rhea" id="RHEA:24813"/>
        <dbReference type="ChEBI" id="CHEBI:11851"/>
        <dbReference type="ChEBI" id="CHEBI:16810"/>
        <dbReference type="ChEBI" id="CHEBI:29985"/>
        <dbReference type="ChEBI" id="CHEBI:57762"/>
        <dbReference type="EC" id="2.6.1.42"/>
    </reaction>
</comment>
<dbReference type="GO" id="GO:0052655">
    <property type="term" value="F:L-valine-2-oxoglutarate transaminase activity"/>
    <property type="evidence" value="ECO:0007669"/>
    <property type="project" value="RHEA"/>
</dbReference>
<comment type="catalytic activity">
    <reaction evidence="11">
        <text>L-isoleucine + 2-oxoglutarate = (S)-3-methyl-2-oxopentanoate + L-glutamate</text>
        <dbReference type="Rhea" id="RHEA:24801"/>
        <dbReference type="ChEBI" id="CHEBI:16810"/>
        <dbReference type="ChEBI" id="CHEBI:29985"/>
        <dbReference type="ChEBI" id="CHEBI:35146"/>
        <dbReference type="ChEBI" id="CHEBI:58045"/>
        <dbReference type="EC" id="2.6.1.42"/>
    </reaction>
</comment>
<keyword evidence="6 10" id="KW-0663">Pyridoxal phosphate</keyword>
<dbReference type="EMBL" id="PZQS01000003">
    <property type="protein sequence ID" value="PVD33848.1"/>
    <property type="molecule type" value="Genomic_DNA"/>
</dbReference>
<dbReference type="Proteomes" id="UP000245119">
    <property type="component" value="Linkage Group LG3"/>
</dbReference>
<evidence type="ECO:0000256" key="1">
    <source>
        <dbReference type="ARBA" id="ARBA00001933"/>
    </source>
</evidence>
<dbReference type="PANTHER" id="PTHR11825">
    <property type="entry name" value="SUBGROUP IIII AMINOTRANSFERASE"/>
    <property type="match status" value="1"/>
</dbReference>
<evidence type="ECO:0000256" key="3">
    <source>
        <dbReference type="ARBA" id="ARBA00022576"/>
    </source>
</evidence>
<organism evidence="12 13">
    <name type="scientific">Pomacea canaliculata</name>
    <name type="common">Golden apple snail</name>
    <dbReference type="NCBI Taxonomy" id="400727"/>
    <lineage>
        <taxon>Eukaryota</taxon>
        <taxon>Metazoa</taxon>
        <taxon>Spiralia</taxon>
        <taxon>Lophotrochozoa</taxon>
        <taxon>Mollusca</taxon>
        <taxon>Gastropoda</taxon>
        <taxon>Caenogastropoda</taxon>
        <taxon>Architaenioglossa</taxon>
        <taxon>Ampullarioidea</taxon>
        <taxon>Ampullariidae</taxon>
        <taxon>Pomacea</taxon>
    </lineage>
</organism>
<dbReference type="EC" id="2.6.1.42" evidence="11"/>
<dbReference type="InterPro" id="IPR018300">
    <property type="entry name" value="Aminotrans_IV_CS"/>
</dbReference>
<dbReference type="PIRSF" id="PIRSF006468">
    <property type="entry name" value="BCAT1"/>
    <property type="match status" value="1"/>
</dbReference>
<dbReference type="AlphaFoldDB" id="A0A2T7PKB3"/>
<dbReference type="InterPro" id="IPR033939">
    <property type="entry name" value="BCAT_family"/>
</dbReference>
<sequence length="408" mass="46427">MAVLQRTGMGLALLRHKAFHCGQHQSCAAASTLNFQDLEVILTKTPQPKPKDNELLFGHAFTDHMLTIDWSAKRGWDKPCIHPVQELRIHPAAKVLHYATELFEGMKGYRCVDGKIRLFRPMENMKRMRRTAERAALPDFDGGELLRLIKKLITVDSDWVPRSEKCSLYIRPTYIATEPALGVSKSTEAKLFVLLSPVGPYFHTGFKPVTLLADPRFVRAWPGSCGPFKMGANYAPTIQVQDHAMREMGCQQVLWLFGDDHKLTEVGTMNLFMYWINDQGEEELVTPPLHGLILPGVTRKSLLELSHQWNEFKVAERDITMKEVIRGLKENRVMEMFGAGTACVVCPIEKILYQGQILEIPTMTKAKLTNRFFNHLTDIQYGRIPHSWMELVSEDTEVVANVTASRMY</sequence>
<dbReference type="InterPro" id="IPR001544">
    <property type="entry name" value="Aminotrans_IV"/>
</dbReference>
<dbReference type="PANTHER" id="PTHR11825:SF44">
    <property type="entry name" value="BRANCHED-CHAIN-AMINO-ACID AMINOTRANSFERASE"/>
    <property type="match status" value="1"/>
</dbReference>
<dbReference type="PROSITE" id="PS00770">
    <property type="entry name" value="AA_TRANSFER_CLASS_4"/>
    <property type="match status" value="1"/>
</dbReference>
<dbReference type="GO" id="GO:0052656">
    <property type="term" value="F:L-isoleucine-2-oxoglutarate transaminase activity"/>
    <property type="evidence" value="ECO:0007669"/>
    <property type="project" value="RHEA"/>
</dbReference>
<dbReference type="Pfam" id="PF01063">
    <property type="entry name" value="Aminotran_4"/>
    <property type="match status" value="1"/>
</dbReference>
<evidence type="ECO:0000256" key="8">
    <source>
        <dbReference type="PIRSR" id="PIRSR006468-1"/>
    </source>
</evidence>
<reference evidence="12 13" key="1">
    <citation type="submission" date="2018-04" db="EMBL/GenBank/DDBJ databases">
        <title>The genome of golden apple snail Pomacea canaliculata provides insight into stress tolerance and invasive adaptation.</title>
        <authorList>
            <person name="Liu C."/>
            <person name="Liu B."/>
            <person name="Ren Y."/>
            <person name="Zhang Y."/>
            <person name="Wang H."/>
            <person name="Li S."/>
            <person name="Jiang F."/>
            <person name="Yin L."/>
            <person name="Zhang G."/>
            <person name="Qian W."/>
            <person name="Fan W."/>
        </authorList>
    </citation>
    <scope>NUCLEOTIDE SEQUENCE [LARGE SCALE GENOMIC DNA]</scope>
    <source>
        <strain evidence="12">SZHN2017</strain>
        <tissue evidence="12">Muscle</tissue>
    </source>
</reference>
<dbReference type="Gene3D" id="3.20.10.10">
    <property type="entry name" value="D-amino Acid Aminotransferase, subunit A, domain 2"/>
    <property type="match status" value="1"/>
</dbReference>
<evidence type="ECO:0000256" key="9">
    <source>
        <dbReference type="RuleBase" id="RU004106"/>
    </source>
</evidence>
<dbReference type="InterPro" id="IPR043131">
    <property type="entry name" value="BCAT-like_N"/>
</dbReference>
<keyword evidence="3 11" id="KW-0032">Aminotransferase</keyword>
<keyword evidence="4 11" id="KW-0028">Amino-acid biosynthesis</keyword>
<evidence type="ECO:0000256" key="4">
    <source>
        <dbReference type="ARBA" id="ARBA00022605"/>
    </source>
</evidence>
<evidence type="ECO:0000256" key="2">
    <source>
        <dbReference type="ARBA" id="ARBA00009320"/>
    </source>
</evidence>
<evidence type="ECO:0000256" key="6">
    <source>
        <dbReference type="ARBA" id="ARBA00022898"/>
    </source>
</evidence>
<comment type="cofactor">
    <cofactor evidence="1 10">
        <name>pyridoxal 5'-phosphate</name>
        <dbReference type="ChEBI" id="CHEBI:597326"/>
    </cofactor>
</comment>
<keyword evidence="13" id="KW-1185">Reference proteome</keyword>
<proteinExistence type="inferred from homology"/>